<dbReference type="AlphaFoldDB" id="A0A0F8Z6W4"/>
<protein>
    <recommendedName>
        <fullName evidence="3">Rhodanese domain-containing protein</fullName>
    </recommendedName>
</protein>
<evidence type="ECO:0000256" key="1">
    <source>
        <dbReference type="SAM" id="MobiDB-lite"/>
    </source>
</evidence>
<organism evidence="2">
    <name type="scientific">marine sediment metagenome</name>
    <dbReference type="NCBI Taxonomy" id="412755"/>
    <lineage>
        <taxon>unclassified sequences</taxon>
        <taxon>metagenomes</taxon>
        <taxon>ecological metagenomes</taxon>
    </lineage>
</organism>
<sequence length="45" mass="4916">AYTVVDGFEGNRNTDRSSPDFGKRTVNGWKNAGLPWTKGEKSKGS</sequence>
<feature type="non-terminal residue" evidence="2">
    <location>
        <position position="1"/>
    </location>
</feature>
<accession>A0A0F8Z6W4</accession>
<feature type="region of interest" description="Disordered" evidence="1">
    <location>
        <begin position="1"/>
        <end position="45"/>
    </location>
</feature>
<evidence type="ECO:0000313" key="2">
    <source>
        <dbReference type="EMBL" id="KKK55851.1"/>
    </source>
</evidence>
<gene>
    <name evidence="2" type="ORF">LCGC14_3070400</name>
</gene>
<dbReference type="EMBL" id="LAZR01065291">
    <property type="protein sequence ID" value="KKK55851.1"/>
    <property type="molecule type" value="Genomic_DNA"/>
</dbReference>
<evidence type="ECO:0008006" key="3">
    <source>
        <dbReference type="Google" id="ProtNLM"/>
    </source>
</evidence>
<proteinExistence type="predicted"/>
<reference evidence="2" key="1">
    <citation type="journal article" date="2015" name="Nature">
        <title>Complex archaea that bridge the gap between prokaryotes and eukaryotes.</title>
        <authorList>
            <person name="Spang A."/>
            <person name="Saw J.H."/>
            <person name="Jorgensen S.L."/>
            <person name="Zaremba-Niedzwiedzka K."/>
            <person name="Martijn J."/>
            <person name="Lind A.E."/>
            <person name="van Eijk R."/>
            <person name="Schleper C."/>
            <person name="Guy L."/>
            <person name="Ettema T.J."/>
        </authorList>
    </citation>
    <scope>NUCLEOTIDE SEQUENCE</scope>
</reference>
<dbReference type="InterPro" id="IPR036873">
    <property type="entry name" value="Rhodanese-like_dom_sf"/>
</dbReference>
<name>A0A0F8Z6W4_9ZZZZ</name>
<feature type="compositionally biased region" description="Basic and acidic residues" evidence="1">
    <location>
        <begin position="12"/>
        <end position="23"/>
    </location>
</feature>
<comment type="caution">
    <text evidence="2">The sequence shown here is derived from an EMBL/GenBank/DDBJ whole genome shotgun (WGS) entry which is preliminary data.</text>
</comment>
<dbReference type="Gene3D" id="3.40.250.10">
    <property type="entry name" value="Rhodanese-like domain"/>
    <property type="match status" value="1"/>
</dbReference>